<protein>
    <recommendedName>
        <fullName evidence="3">Thymidylate synthase</fullName>
    </recommendedName>
</protein>
<comment type="caution">
    <text evidence="1">The sequence shown here is derived from an EMBL/GenBank/DDBJ whole genome shotgun (WGS) entry which is preliminary data.</text>
</comment>
<dbReference type="InterPro" id="IPR036098">
    <property type="entry name" value="Thymidylate_synthase_ThyX_sf"/>
</dbReference>
<dbReference type="PANTHER" id="PTHR34934:SF1">
    <property type="entry name" value="FLAVIN-DEPENDENT THYMIDYLATE SYNTHASE"/>
    <property type="match status" value="1"/>
</dbReference>
<dbReference type="GO" id="GO:0004799">
    <property type="term" value="F:thymidylate synthase activity"/>
    <property type="evidence" value="ECO:0007669"/>
    <property type="project" value="TreeGrafter"/>
</dbReference>
<dbReference type="GO" id="GO:0050797">
    <property type="term" value="F:thymidylate synthase (FAD) activity"/>
    <property type="evidence" value="ECO:0007669"/>
    <property type="project" value="InterPro"/>
</dbReference>
<dbReference type="AlphaFoldDB" id="A0A2M7XIE0"/>
<dbReference type="PANTHER" id="PTHR34934">
    <property type="entry name" value="FLAVIN-DEPENDENT THYMIDYLATE SYNTHASE"/>
    <property type="match status" value="1"/>
</dbReference>
<dbReference type="PROSITE" id="PS51331">
    <property type="entry name" value="THYX"/>
    <property type="match status" value="2"/>
</dbReference>
<dbReference type="GO" id="GO:0070402">
    <property type="term" value="F:NADPH binding"/>
    <property type="evidence" value="ECO:0007669"/>
    <property type="project" value="TreeGrafter"/>
</dbReference>
<organism evidence="1 2">
    <name type="scientific">Candidatus Uhrbacteria bacterium CG_4_9_14_3_um_filter_36_7</name>
    <dbReference type="NCBI Taxonomy" id="1975033"/>
    <lineage>
        <taxon>Bacteria</taxon>
        <taxon>Candidatus Uhriibacteriota</taxon>
    </lineage>
</organism>
<gene>
    <name evidence="1" type="ORF">CO172_00360</name>
</gene>
<name>A0A2M7XIE0_9BACT</name>
<dbReference type="EMBL" id="PFWS01000005">
    <property type="protein sequence ID" value="PJA47698.1"/>
    <property type="molecule type" value="Genomic_DNA"/>
</dbReference>
<dbReference type="Proteomes" id="UP000229749">
    <property type="component" value="Unassembled WGS sequence"/>
</dbReference>
<dbReference type="CDD" id="cd20175">
    <property type="entry name" value="ThyX"/>
    <property type="match status" value="1"/>
</dbReference>
<reference evidence="2" key="1">
    <citation type="submission" date="2017-09" db="EMBL/GenBank/DDBJ databases">
        <title>Depth-based differentiation of microbial function through sediment-hosted aquifers and enrichment of novel symbionts in the deep terrestrial subsurface.</title>
        <authorList>
            <person name="Probst A.J."/>
            <person name="Ladd B."/>
            <person name="Jarett J.K."/>
            <person name="Geller-Mcgrath D.E."/>
            <person name="Sieber C.M.K."/>
            <person name="Emerson J.B."/>
            <person name="Anantharaman K."/>
            <person name="Thomas B.C."/>
            <person name="Malmstrom R."/>
            <person name="Stieglmeier M."/>
            <person name="Klingl A."/>
            <person name="Woyke T."/>
            <person name="Ryan C.M."/>
            <person name="Banfield J.F."/>
        </authorList>
    </citation>
    <scope>NUCLEOTIDE SEQUENCE [LARGE SCALE GENOMIC DNA]</scope>
</reference>
<accession>A0A2M7XIE0</accession>
<dbReference type="GO" id="GO:0006231">
    <property type="term" value="P:dTMP biosynthetic process"/>
    <property type="evidence" value="ECO:0007669"/>
    <property type="project" value="InterPro"/>
</dbReference>
<dbReference type="GO" id="GO:0050660">
    <property type="term" value="F:flavin adenine dinucleotide binding"/>
    <property type="evidence" value="ECO:0007669"/>
    <property type="project" value="InterPro"/>
</dbReference>
<dbReference type="Pfam" id="PF02511">
    <property type="entry name" value="Thy1"/>
    <property type="match status" value="2"/>
</dbReference>
<dbReference type="Gene3D" id="3.30.1360.170">
    <property type="match status" value="2"/>
</dbReference>
<dbReference type="InterPro" id="IPR003669">
    <property type="entry name" value="Thymidylate_synthase_ThyX"/>
</dbReference>
<sequence length="616" mass="71404">MSLQELRFIQRFLSDRFGSFEAISQTESGEQIQEEYVAFGDGKTLPFRSFMRKELFELAKPYLLSPESTVTAIDTNRLAGLTGAMLARQSRITGTILDVLVDEFLVKSSQEAEKLDLPIGSIKAKKLDQIIERILLQYGDDSVQELEYATVLFNSVSNIATKIIEDRRLGGFIEQSSRYVVYSQRDPVSGHWFYLREHRIMESPHADLYIKTMDACFELYVKLVDKLTNYYQSIKPSHEAVYAIRPDDSTKYHLNELSNEKEKKEFLRAYGFDLRCRACDVARIILPASTLTNVAMVANGRVFEHLLKRLYSSSNPEFHDIATRLHETLNKQIPKYVKRASPGGETYWKEMDQQIISQIQIFFPEFLTAVPSSEEVKWVHQIALLEDSKEAIASMLATQYFPHVHWPFDKIVYRLLQESKEHLTDLLKAIVSKRSSRRDRSHRGFEHGYPCTFEVVGNYGIFRDLHRHRMLTQQRQYLNPHLGFTIPADIIAIGMEEEVNNMQKQAAYLFDQVVLALGSDAAQYTVLFGHHIRFMMGFNLREAQHLLELRTIAQGHPDYRRICQKMDIILKEKAPWLSQIGLLQFVDYNDYPWARADAEARQSSKRLRAQINEEDE</sequence>
<evidence type="ECO:0008006" key="3">
    <source>
        <dbReference type="Google" id="ProtNLM"/>
    </source>
</evidence>
<proteinExistence type="predicted"/>
<dbReference type="SUPFAM" id="SSF69796">
    <property type="entry name" value="Thymidylate synthase-complementing protein Thy1"/>
    <property type="match status" value="2"/>
</dbReference>
<evidence type="ECO:0000313" key="1">
    <source>
        <dbReference type="EMBL" id="PJA47698.1"/>
    </source>
</evidence>
<evidence type="ECO:0000313" key="2">
    <source>
        <dbReference type="Proteomes" id="UP000229749"/>
    </source>
</evidence>